<accession>A0A2K4ZGZ9</accession>
<dbReference type="AlphaFoldDB" id="A0A2K4ZGZ9"/>
<dbReference type="Pfam" id="PF13490">
    <property type="entry name" value="zf-HC2"/>
    <property type="match status" value="1"/>
</dbReference>
<sequence length="106" mass="12562">MDCKQFEKLIPDFIARKLDYPALKKFYEHMEQCADCEEELDIQFLVMEGIRRLEDGNAFDLQFELRQRLEETRRKIRFHSAFLYLGGAMEFVAAGILIGIVIWILL</sequence>
<keyword evidence="4" id="KW-1185">Reference proteome</keyword>
<dbReference type="Proteomes" id="UP000236311">
    <property type="component" value="Unassembled WGS sequence"/>
</dbReference>
<name>A0A2K4ZGZ9_9FIRM</name>
<feature type="transmembrane region" description="Helical" evidence="1">
    <location>
        <begin position="82"/>
        <end position="105"/>
    </location>
</feature>
<evidence type="ECO:0000256" key="1">
    <source>
        <dbReference type="SAM" id="Phobius"/>
    </source>
</evidence>
<evidence type="ECO:0000313" key="4">
    <source>
        <dbReference type="Proteomes" id="UP000236311"/>
    </source>
</evidence>
<evidence type="ECO:0000259" key="2">
    <source>
        <dbReference type="Pfam" id="PF13490"/>
    </source>
</evidence>
<organism evidence="3 4">
    <name type="scientific">Acetatifactor muris</name>
    <dbReference type="NCBI Taxonomy" id="879566"/>
    <lineage>
        <taxon>Bacteria</taxon>
        <taxon>Bacillati</taxon>
        <taxon>Bacillota</taxon>
        <taxon>Clostridia</taxon>
        <taxon>Lachnospirales</taxon>
        <taxon>Lachnospiraceae</taxon>
        <taxon>Acetatifactor</taxon>
    </lineage>
</organism>
<protein>
    <recommendedName>
        <fullName evidence="2">Putative zinc-finger domain-containing protein</fullName>
    </recommendedName>
</protein>
<dbReference type="InterPro" id="IPR027383">
    <property type="entry name" value="Znf_put"/>
</dbReference>
<keyword evidence="1" id="KW-0472">Membrane</keyword>
<dbReference type="RefSeq" id="WP_276948476.1">
    <property type="nucleotide sequence ID" value="NZ_CANRXC010000006.1"/>
</dbReference>
<dbReference type="EMBL" id="OFSM01000011">
    <property type="protein sequence ID" value="SOY29747.1"/>
    <property type="molecule type" value="Genomic_DNA"/>
</dbReference>
<reference evidence="3 4" key="1">
    <citation type="submission" date="2018-01" db="EMBL/GenBank/DDBJ databases">
        <authorList>
            <person name="Gaut B.S."/>
            <person name="Morton B.R."/>
            <person name="Clegg M.T."/>
            <person name="Duvall M.R."/>
        </authorList>
    </citation>
    <scope>NUCLEOTIDE SEQUENCE [LARGE SCALE GENOMIC DNA]</scope>
    <source>
        <strain evidence="3">GP69</strain>
    </source>
</reference>
<keyword evidence="1" id="KW-1133">Transmembrane helix</keyword>
<evidence type="ECO:0000313" key="3">
    <source>
        <dbReference type="EMBL" id="SOY29747.1"/>
    </source>
</evidence>
<proteinExistence type="predicted"/>
<keyword evidence="1" id="KW-0812">Transmembrane</keyword>
<feature type="domain" description="Putative zinc-finger" evidence="2">
    <location>
        <begin position="3"/>
        <end position="36"/>
    </location>
</feature>
<gene>
    <name evidence="3" type="ORF">AMURIS_02468</name>
</gene>